<feature type="transmembrane region" description="Helical" evidence="1">
    <location>
        <begin position="39"/>
        <end position="62"/>
    </location>
</feature>
<feature type="transmembrane region" description="Helical" evidence="1">
    <location>
        <begin position="124"/>
        <end position="147"/>
    </location>
</feature>
<keyword evidence="3" id="KW-1185">Reference proteome</keyword>
<organism evidence="2 3">
    <name type="scientific">Bacillus suaedaesalsae</name>
    <dbReference type="NCBI Taxonomy" id="2810349"/>
    <lineage>
        <taxon>Bacteria</taxon>
        <taxon>Bacillati</taxon>
        <taxon>Bacillota</taxon>
        <taxon>Bacilli</taxon>
        <taxon>Bacillales</taxon>
        <taxon>Bacillaceae</taxon>
        <taxon>Bacillus</taxon>
    </lineage>
</organism>
<keyword evidence="1" id="KW-1133">Transmembrane helix</keyword>
<keyword evidence="1" id="KW-0812">Transmembrane</keyword>
<dbReference type="Proteomes" id="UP001518925">
    <property type="component" value="Unassembled WGS sequence"/>
</dbReference>
<name>A0ABS2DDH7_9BACI</name>
<feature type="transmembrane region" description="Helical" evidence="1">
    <location>
        <begin position="68"/>
        <end position="86"/>
    </location>
</feature>
<accession>A0ABS2DDH7</accession>
<evidence type="ECO:0000256" key="1">
    <source>
        <dbReference type="SAM" id="Phobius"/>
    </source>
</evidence>
<dbReference type="RefSeq" id="WP_204201507.1">
    <property type="nucleotide sequence ID" value="NZ_JAFELM010000001.1"/>
</dbReference>
<evidence type="ECO:0000313" key="3">
    <source>
        <dbReference type="Proteomes" id="UP001518925"/>
    </source>
</evidence>
<dbReference type="EMBL" id="JAFELM010000001">
    <property type="protein sequence ID" value="MBM6616095.1"/>
    <property type="molecule type" value="Genomic_DNA"/>
</dbReference>
<protein>
    <submittedName>
        <fullName evidence="2">Spore cortex biosynthesis protein YabQ</fullName>
    </submittedName>
</protein>
<sequence length="206" mass="24536">MSLSVQFYTMLAMFGMGSWVGAALDTYGRFLQRPKRARWLLFINDLSFWIVQGLIIFYVLLLVNEGELRFYVFLALLCGYAAYQSIFKSFYMNFLEHLIRFVIRTYQFIAKLITTLVIKPIRYLIHLLVVLLITLWGVLLVILKFLLNVVYLPLKWISLVVWKLLPKKVKMFFNDVAGFLIKIKNFKNIGHKWLAFIKKWWQNFRS</sequence>
<dbReference type="InterPro" id="IPR019074">
    <property type="entry name" value="YabQ"/>
</dbReference>
<dbReference type="Pfam" id="PF09578">
    <property type="entry name" value="Spore_YabQ"/>
    <property type="match status" value="1"/>
</dbReference>
<reference evidence="2 3" key="1">
    <citation type="submission" date="2021-02" db="EMBL/GenBank/DDBJ databases">
        <title>Bacillus sp. RD4P76, an endophyte from a halophyte.</title>
        <authorList>
            <person name="Sun J.-Q."/>
        </authorList>
    </citation>
    <scope>NUCLEOTIDE SEQUENCE [LARGE SCALE GENOMIC DNA]</scope>
    <source>
        <strain evidence="2 3">RD4P76</strain>
    </source>
</reference>
<keyword evidence="1" id="KW-0472">Membrane</keyword>
<comment type="caution">
    <text evidence="2">The sequence shown here is derived from an EMBL/GenBank/DDBJ whole genome shotgun (WGS) entry which is preliminary data.</text>
</comment>
<evidence type="ECO:0000313" key="2">
    <source>
        <dbReference type="EMBL" id="MBM6616095.1"/>
    </source>
</evidence>
<dbReference type="NCBIfam" id="TIGR02893">
    <property type="entry name" value="spore_yabQ"/>
    <property type="match status" value="1"/>
</dbReference>
<feature type="transmembrane region" description="Helical" evidence="1">
    <location>
        <begin position="6"/>
        <end position="27"/>
    </location>
</feature>
<proteinExistence type="predicted"/>
<gene>
    <name evidence="2" type="primary">yabQ</name>
    <name evidence="2" type="ORF">JR050_00115</name>
</gene>